<feature type="region of interest" description="Disordered" evidence="1">
    <location>
        <begin position="31"/>
        <end position="60"/>
    </location>
</feature>
<dbReference type="AlphaFoldDB" id="W4RXA6"/>
<reference evidence="2 3" key="1">
    <citation type="submission" date="2014-01" db="EMBL/GenBank/DDBJ databases">
        <title>Genome sequence and analysis of Xanthomonas arboricola pv. pruni.</title>
        <authorList>
            <person name="Fujikawa T."/>
            <person name="Nakazono-Nagaoka E."/>
        </authorList>
    </citation>
    <scope>NUCLEOTIDE SEQUENCE [LARGE SCALE GENOMIC DNA]</scope>
    <source>
        <strain evidence="3">MAFF 311562</strain>
    </source>
</reference>
<evidence type="ECO:0000313" key="2">
    <source>
        <dbReference type="EMBL" id="GAE48767.1"/>
    </source>
</evidence>
<evidence type="ECO:0000313" key="3">
    <source>
        <dbReference type="Proteomes" id="UP000019143"/>
    </source>
</evidence>
<evidence type="ECO:0000256" key="1">
    <source>
        <dbReference type="SAM" id="MobiDB-lite"/>
    </source>
</evidence>
<organism evidence="2 3">
    <name type="scientific">Xanthomonas arboricola pv. pruni str. MAFF 311562</name>
    <dbReference type="NCBI Taxonomy" id="1414836"/>
    <lineage>
        <taxon>Bacteria</taxon>
        <taxon>Pseudomonadati</taxon>
        <taxon>Pseudomonadota</taxon>
        <taxon>Gammaproteobacteria</taxon>
        <taxon>Lysobacterales</taxon>
        <taxon>Lysobacteraceae</taxon>
        <taxon>Xanthomonas</taxon>
    </lineage>
</organism>
<proteinExistence type="predicted"/>
<feature type="non-terminal residue" evidence="2">
    <location>
        <position position="60"/>
    </location>
</feature>
<sequence length="60" mass="6489">MRIKFGMHIGFDMHDNVCRLPSAVCRLPSAVSRSPQPATAARNRPQPSATAKNAKNAKNA</sequence>
<name>W4RXA6_9XANT</name>
<protein>
    <submittedName>
        <fullName evidence="2">Uncharacterized protein</fullName>
    </submittedName>
</protein>
<dbReference type="EMBL" id="BAVB01000044">
    <property type="protein sequence ID" value="GAE48767.1"/>
    <property type="molecule type" value="Genomic_DNA"/>
</dbReference>
<comment type="caution">
    <text evidence="2">The sequence shown here is derived from an EMBL/GenBank/DDBJ whole genome shotgun (WGS) entry which is preliminary data.</text>
</comment>
<gene>
    <name evidence="2" type="ORF">XPU_0299</name>
</gene>
<accession>W4RXA6</accession>
<feature type="compositionally biased region" description="Low complexity" evidence="1">
    <location>
        <begin position="51"/>
        <end position="60"/>
    </location>
</feature>
<dbReference type="Proteomes" id="UP000019143">
    <property type="component" value="Unassembled WGS sequence"/>
</dbReference>